<dbReference type="Pfam" id="PF01192">
    <property type="entry name" value="RNA_pol_Rpb6"/>
    <property type="match status" value="1"/>
</dbReference>
<organism evidence="3 4">
    <name type="scientific">Galbibacter orientalis DSM 19592</name>
    <dbReference type="NCBI Taxonomy" id="926559"/>
    <lineage>
        <taxon>Bacteria</taxon>
        <taxon>Pseudomonadati</taxon>
        <taxon>Bacteroidota</taxon>
        <taxon>Flavobacteriia</taxon>
        <taxon>Flavobacteriales</taxon>
        <taxon>Flavobacteriaceae</taxon>
        <taxon>Galbibacter</taxon>
    </lineage>
</organism>
<dbReference type="AlphaFoldDB" id="I3C947"/>
<dbReference type="EMBL" id="JH651379">
    <property type="protein sequence ID" value="EIJ40140.1"/>
    <property type="molecule type" value="Genomic_DNA"/>
</dbReference>
<dbReference type="eggNOG" id="ENOG5032SSJ">
    <property type="taxonomic scope" value="Bacteria"/>
</dbReference>
<proteinExistence type="predicted"/>
<dbReference type="STRING" id="926559.JoomaDRAFT_3193"/>
<reference evidence="3 4" key="1">
    <citation type="submission" date="2012-02" db="EMBL/GenBank/DDBJ databases">
        <title>Improved High-Quality Draft genome of Joostella marina DSM 19592.</title>
        <authorList>
            <consortium name="US DOE Joint Genome Institute (JGI-PGF)"/>
            <person name="Lucas S."/>
            <person name="Copeland A."/>
            <person name="Lapidus A."/>
            <person name="Bruce D."/>
            <person name="Goodwin L."/>
            <person name="Pitluck S."/>
            <person name="Peters L."/>
            <person name="Chertkov O."/>
            <person name="Ovchinnikova G."/>
            <person name="Kyrpides N."/>
            <person name="Mavromatis K."/>
            <person name="Detter J.C."/>
            <person name="Han C."/>
            <person name="Land M."/>
            <person name="Hauser L."/>
            <person name="Markowitz V."/>
            <person name="Cheng J.-F."/>
            <person name="Hugenholtz P."/>
            <person name="Woyke T."/>
            <person name="Wu D."/>
            <person name="Tindall B."/>
            <person name="Brambilla E."/>
            <person name="Klenk H.-P."/>
            <person name="Eisen J.A."/>
        </authorList>
    </citation>
    <scope>NUCLEOTIDE SEQUENCE [LARGE SCALE GENOMIC DNA]</scope>
    <source>
        <strain evidence="3 4">DSM 19592</strain>
    </source>
</reference>
<keyword evidence="1" id="KW-0240">DNA-directed RNA polymerase</keyword>
<evidence type="ECO:0000256" key="2">
    <source>
        <dbReference type="ARBA" id="ARBA00023163"/>
    </source>
</evidence>
<dbReference type="RefSeq" id="WP_008614137.1">
    <property type="nucleotide sequence ID" value="NZ_JH651379.1"/>
</dbReference>
<dbReference type="SMART" id="SM01409">
    <property type="entry name" value="RNA_pol_Rpb6"/>
    <property type="match status" value="1"/>
</dbReference>
<sequence>MSELRNSEAPVSTVTYDRNEIDEPTNNIYEAISVIAKRANQINGDIKKELIEKLEEFATYTDSLEEIFENKEQIEVSKFYEKLPKPHAIAVEEWLKDKVYYRNTEKE</sequence>
<evidence type="ECO:0000313" key="3">
    <source>
        <dbReference type="EMBL" id="EIJ40140.1"/>
    </source>
</evidence>
<dbReference type="InterPro" id="IPR006110">
    <property type="entry name" value="Pol_omega/Rpo6/RPB6"/>
</dbReference>
<dbReference type="HOGENOM" id="CLU_140821_0_0_10"/>
<dbReference type="Proteomes" id="UP000004690">
    <property type="component" value="Unassembled WGS sequence"/>
</dbReference>
<accession>I3C947</accession>
<dbReference type="GO" id="GO:0003677">
    <property type="term" value="F:DNA binding"/>
    <property type="evidence" value="ECO:0007669"/>
    <property type="project" value="InterPro"/>
</dbReference>
<dbReference type="GO" id="GO:0003899">
    <property type="term" value="F:DNA-directed RNA polymerase activity"/>
    <property type="evidence" value="ECO:0007669"/>
    <property type="project" value="InterPro"/>
</dbReference>
<dbReference type="OrthoDB" id="9429628at2"/>
<protein>
    <submittedName>
        <fullName evidence="3">RNA polymerase Rpb6</fullName>
    </submittedName>
</protein>
<dbReference type="GO" id="GO:0006351">
    <property type="term" value="P:DNA-templated transcription"/>
    <property type="evidence" value="ECO:0007669"/>
    <property type="project" value="InterPro"/>
</dbReference>
<evidence type="ECO:0000313" key="4">
    <source>
        <dbReference type="Proteomes" id="UP000004690"/>
    </source>
</evidence>
<evidence type="ECO:0000256" key="1">
    <source>
        <dbReference type="ARBA" id="ARBA00022478"/>
    </source>
</evidence>
<gene>
    <name evidence="3" type="ORF">JoomaDRAFT_3193</name>
</gene>
<keyword evidence="4" id="KW-1185">Reference proteome</keyword>
<dbReference type="GO" id="GO:0000428">
    <property type="term" value="C:DNA-directed RNA polymerase complex"/>
    <property type="evidence" value="ECO:0007669"/>
    <property type="project" value="UniProtKB-KW"/>
</dbReference>
<keyword evidence="2" id="KW-0804">Transcription</keyword>
<name>I3C947_9FLAO</name>